<feature type="signal peptide" evidence="4">
    <location>
        <begin position="1"/>
        <end position="42"/>
    </location>
</feature>
<dbReference type="PROSITE" id="PS51318">
    <property type="entry name" value="TAT"/>
    <property type="match status" value="1"/>
</dbReference>
<dbReference type="PANTHER" id="PTHR34700:SF4">
    <property type="entry name" value="PHAGE-LIKE ELEMENT PBSX PROTEIN XKDP"/>
    <property type="match status" value="1"/>
</dbReference>
<dbReference type="InterPro" id="IPR023346">
    <property type="entry name" value="Lysozyme-like_dom_sf"/>
</dbReference>
<dbReference type="Pfam" id="PF06737">
    <property type="entry name" value="Transglycosylas"/>
    <property type="match status" value="1"/>
</dbReference>
<protein>
    <submittedName>
        <fullName evidence="6">LysM domain-containing protein</fullName>
    </submittedName>
</protein>
<sequence length="218" mass="22734">MASEHVARHRRTAQRRTAVGALVVGAATGAAALLGPAAPASAAGVNWDAVAQCESGGNWHINTGNGYYGGLQFSRSTWNGYGGQKYASRADLASRSEQIAIAEKVLDGQGIGAWPVCGKKGGSTKRYASKDSGSTKSAKKATTERKSRADRPTVRSERRGTPGTSGAGSYVVRSGDTLSEIADAKNVAGGWQALYERNKDVVGANPGLIFPGQKLRLR</sequence>
<keyword evidence="2" id="KW-0378">Hydrolase</keyword>
<comment type="similarity">
    <text evidence="1">Belongs to the transglycosylase family. Rpf subfamily.</text>
</comment>
<dbReference type="EMBL" id="FMIB01000002">
    <property type="protein sequence ID" value="SCL47608.1"/>
    <property type="molecule type" value="Genomic_DNA"/>
</dbReference>
<keyword evidence="7" id="KW-1185">Reference proteome</keyword>
<reference evidence="7" key="1">
    <citation type="submission" date="2016-06" db="EMBL/GenBank/DDBJ databases">
        <authorList>
            <person name="Varghese N."/>
            <person name="Submissions Spin"/>
        </authorList>
    </citation>
    <scope>NUCLEOTIDE SEQUENCE [LARGE SCALE GENOMIC DNA]</scope>
    <source>
        <strain evidence="7">DSM 44151</strain>
    </source>
</reference>
<feature type="compositionally biased region" description="Basic and acidic residues" evidence="3">
    <location>
        <begin position="141"/>
        <end position="160"/>
    </location>
</feature>
<dbReference type="GO" id="GO:0016787">
    <property type="term" value="F:hydrolase activity"/>
    <property type="evidence" value="ECO:0007669"/>
    <property type="project" value="UniProtKB-KW"/>
</dbReference>
<accession>A0A1C6U131</accession>
<dbReference type="InterPro" id="IPR036779">
    <property type="entry name" value="LysM_dom_sf"/>
</dbReference>
<dbReference type="Gene3D" id="3.10.350.10">
    <property type="entry name" value="LysM domain"/>
    <property type="match status" value="1"/>
</dbReference>
<evidence type="ECO:0000256" key="1">
    <source>
        <dbReference type="ARBA" id="ARBA00010830"/>
    </source>
</evidence>
<dbReference type="Gene3D" id="1.10.530.10">
    <property type="match status" value="1"/>
</dbReference>
<dbReference type="CDD" id="cd00118">
    <property type="entry name" value="LysM"/>
    <property type="match status" value="1"/>
</dbReference>
<dbReference type="RefSeq" id="WP_091306220.1">
    <property type="nucleotide sequence ID" value="NZ_FMIB01000002.1"/>
</dbReference>
<evidence type="ECO:0000256" key="4">
    <source>
        <dbReference type="SAM" id="SignalP"/>
    </source>
</evidence>
<dbReference type="Proteomes" id="UP000198605">
    <property type="component" value="Unassembled WGS sequence"/>
</dbReference>
<dbReference type="AlphaFoldDB" id="A0A1C6U131"/>
<feature type="domain" description="LysM" evidence="5">
    <location>
        <begin position="168"/>
        <end position="217"/>
    </location>
</feature>
<evidence type="ECO:0000259" key="5">
    <source>
        <dbReference type="PROSITE" id="PS51782"/>
    </source>
</evidence>
<dbReference type="OrthoDB" id="1404170at2"/>
<dbReference type="GeneID" id="43277093"/>
<dbReference type="InterPro" id="IPR010618">
    <property type="entry name" value="RPF"/>
</dbReference>
<dbReference type="SUPFAM" id="SSF53955">
    <property type="entry name" value="Lysozyme-like"/>
    <property type="match status" value="1"/>
</dbReference>
<dbReference type="SUPFAM" id="SSF54106">
    <property type="entry name" value="LysM domain"/>
    <property type="match status" value="1"/>
</dbReference>
<evidence type="ECO:0000256" key="2">
    <source>
        <dbReference type="ARBA" id="ARBA00022801"/>
    </source>
</evidence>
<keyword evidence="4" id="KW-0732">Signal</keyword>
<proteinExistence type="inferred from homology"/>
<dbReference type="InterPro" id="IPR018392">
    <property type="entry name" value="LysM"/>
</dbReference>
<evidence type="ECO:0000313" key="7">
    <source>
        <dbReference type="Proteomes" id="UP000198605"/>
    </source>
</evidence>
<evidence type="ECO:0000313" key="6">
    <source>
        <dbReference type="EMBL" id="SCL47608.1"/>
    </source>
</evidence>
<gene>
    <name evidence="6" type="ORF">GA0070603_0414</name>
</gene>
<organism evidence="6 7">
    <name type="scientific">Micromonospora chersina</name>
    <dbReference type="NCBI Taxonomy" id="47854"/>
    <lineage>
        <taxon>Bacteria</taxon>
        <taxon>Bacillati</taxon>
        <taxon>Actinomycetota</taxon>
        <taxon>Actinomycetes</taxon>
        <taxon>Micromonosporales</taxon>
        <taxon>Micromonosporaceae</taxon>
        <taxon>Micromonospora</taxon>
    </lineage>
</organism>
<feature type="chain" id="PRO_5008747260" evidence="4">
    <location>
        <begin position="43"/>
        <end position="218"/>
    </location>
</feature>
<dbReference type="SMART" id="SM00257">
    <property type="entry name" value="LysM"/>
    <property type="match status" value="1"/>
</dbReference>
<evidence type="ECO:0000256" key="3">
    <source>
        <dbReference type="SAM" id="MobiDB-lite"/>
    </source>
</evidence>
<dbReference type="CDD" id="cd13925">
    <property type="entry name" value="RPF"/>
    <property type="match status" value="1"/>
</dbReference>
<name>A0A1C6U131_9ACTN</name>
<feature type="region of interest" description="Disordered" evidence="3">
    <location>
        <begin position="121"/>
        <end position="171"/>
    </location>
</feature>
<dbReference type="PANTHER" id="PTHR34700">
    <property type="entry name" value="POTASSIUM BINDING PROTEIN KBP"/>
    <property type="match status" value="1"/>
</dbReference>
<dbReference type="STRING" id="47854.GA0070603_0414"/>
<dbReference type="PROSITE" id="PS51782">
    <property type="entry name" value="LYSM"/>
    <property type="match status" value="1"/>
</dbReference>
<dbReference type="InterPro" id="IPR052196">
    <property type="entry name" value="Bact_Kbp"/>
</dbReference>
<dbReference type="InterPro" id="IPR006311">
    <property type="entry name" value="TAT_signal"/>
</dbReference>
<dbReference type="Pfam" id="PF01476">
    <property type="entry name" value="LysM"/>
    <property type="match status" value="1"/>
</dbReference>